<keyword evidence="1" id="KW-0677">Repeat</keyword>
<dbReference type="RefSeq" id="WP_040038523.1">
    <property type="nucleotide sequence ID" value="NZ_JWJG01000004.1"/>
</dbReference>
<evidence type="ECO:0000313" key="5">
    <source>
        <dbReference type="EMBL" id="KIF81691.1"/>
    </source>
</evidence>
<keyword evidence="8" id="KW-1185">Reference proteome</keyword>
<feature type="domain" description="Teneurin-like YD-shell" evidence="4">
    <location>
        <begin position="235"/>
        <end position="316"/>
    </location>
</feature>
<feature type="domain" description="DUF6531" evidence="3">
    <location>
        <begin position="40"/>
        <end position="105"/>
    </location>
</feature>
<dbReference type="Proteomes" id="UP000031572">
    <property type="component" value="Unassembled WGS sequence"/>
</dbReference>
<dbReference type="Pfam" id="PF20148">
    <property type="entry name" value="DUF6531"/>
    <property type="match status" value="1"/>
</dbReference>
<evidence type="ECO:0000256" key="2">
    <source>
        <dbReference type="SAM" id="SignalP"/>
    </source>
</evidence>
<evidence type="ECO:0000313" key="6">
    <source>
        <dbReference type="EMBL" id="KIF82058.1"/>
    </source>
</evidence>
<proteinExistence type="predicted"/>
<evidence type="ECO:0000256" key="1">
    <source>
        <dbReference type="ARBA" id="ARBA00022737"/>
    </source>
</evidence>
<evidence type="ECO:0000313" key="7">
    <source>
        <dbReference type="EMBL" id="KIF84148.1"/>
    </source>
</evidence>
<dbReference type="EMBL" id="JWJG01000028">
    <property type="protein sequence ID" value="KIF81691.1"/>
    <property type="molecule type" value="Genomic_DNA"/>
</dbReference>
<dbReference type="Gene3D" id="2.180.10.10">
    <property type="entry name" value="RHS repeat-associated core"/>
    <property type="match status" value="1"/>
</dbReference>
<evidence type="ECO:0008006" key="9">
    <source>
        <dbReference type="Google" id="ProtNLM"/>
    </source>
</evidence>
<feature type="signal peptide" evidence="2">
    <location>
        <begin position="1"/>
        <end position="21"/>
    </location>
</feature>
<feature type="chain" id="PRO_5007392036" description="YD repeat-containing protein" evidence="2">
    <location>
        <begin position="22"/>
        <end position="357"/>
    </location>
</feature>
<dbReference type="Pfam" id="PF25023">
    <property type="entry name" value="TEN_YD-shell"/>
    <property type="match status" value="1"/>
</dbReference>
<comment type="caution">
    <text evidence="6">The sequence shown here is derived from an EMBL/GenBank/DDBJ whole genome shotgun (WGS) entry which is preliminary data.</text>
</comment>
<evidence type="ECO:0000313" key="8">
    <source>
        <dbReference type="Proteomes" id="UP000031572"/>
    </source>
</evidence>
<evidence type="ECO:0000259" key="4">
    <source>
        <dbReference type="Pfam" id="PF25023"/>
    </source>
</evidence>
<dbReference type="AlphaFoldDB" id="A0A0C1Y4V3"/>
<dbReference type="EMBL" id="JWJG01000004">
    <property type="protein sequence ID" value="KIF84148.1"/>
    <property type="molecule type" value="Genomic_DNA"/>
</dbReference>
<dbReference type="EMBL" id="JWJG01000028">
    <property type="protein sequence ID" value="KIF82058.1"/>
    <property type="molecule type" value="Genomic_DNA"/>
</dbReference>
<sequence length="357" mass="39913">MIRRNLLLVSLFFTSINASWAEPPKVVEIPDGSFYVVKGVNVRNGNFSITFKTSADNNDPSGIPFDRIYNSKSEHQGSYGLGWGTAMDNTVSFLTDGDLVIQENGTGAFTHYRLKDDSPGQAYVSTEAVNKRYLTEAENQARAAKEQLRQALVKKGTIPDQSPIEPLSLGPIPDRSVFVVEGAFKGDICRENSQIRREGDRMIRVFGNQCPTASETYTLKGALVHVESRQTRTGASLNVTRDPKTTLITSVTDEKGKVTRFRYDAKRRLVWQEFPSGETEKFEYDDHDNMTAIIYLDDSKQTIAYDAQDRVLSVTPRRGPAASFDYLPDPYDPSISITRVTISEGNQKEVVVFKLLN</sequence>
<dbReference type="OrthoDB" id="8553452at2"/>
<organism evidence="6 8">
    <name type="scientific">Noviherbaspirillum autotrophicum</name>
    <dbReference type="NCBI Taxonomy" id="709839"/>
    <lineage>
        <taxon>Bacteria</taxon>
        <taxon>Pseudomonadati</taxon>
        <taxon>Pseudomonadota</taxon>
        <taxon>Betaproteobacteria</taxon>
        <taxon>Burkholderiales</taxon>
        <taxon>Oxalobacteraceae</taxon>
        <taxon>Noviherbaspirillum</taxon>
    </lineage>
</organism>
<keyword evidence="2" id="KW-0732">Signal</keyword>
<name>A0A0C1Y4V3_9BURK</name>
<gene>
    <name evidence="7" type="ORF">TSA66_00380</name>
    <name evidence="5" type="ORF">TSA66_14275</name>
    <name evidence="6" type="ORF">TSA66_16640</name>
</gene>
<evidence type="ECO:0000259" key="3">
    <source>
        <dbReference type="Pfam" id="PF20148"/>
    </source>
</evidence>
<accession>A0A0C1Y4V3</accession>
<dbReference type="STRING" id="709839.TSA66_00380"/>
<dbReference type="InterPro" id="IPR045351">
    <property type="entry name" value="DUF6531"/>
</dbReference>
<reference evidence="6 8" key="1">
    <citation type="submission" date="2014-12" db="EMBL/GenBank/DDBJ databases">
        <title>Denitrispirillum autotrophicum gen. nov., sp. nov., Denitrifying, Facultatively Autotrophic Bacteria Isolated from Rice Paddy Soil.</title>
        <authorList>
            <person name="Ishii S."/>
            <person name="Ashida N."/>
            <person name="Ohno H."/>
            <person name="Otsuka S."/>
            <person name="Yokota A."/>
            <person name="Senoo K."/>
        </authorList>
    </citation>
    <scope>NUCLEOTIDE SEQUENCE [LARGE SCALE GENOMIC DNA]</scope>
    <source>
        <strain evidence="6 8">TSA66</strain>
    </source>
</reference>
<protein>
    <recommendedName>
        <fullName evidence="9">YD repeat-containing protein</fullName>
    </recommendedName>
</protein>
<dbReference type="InterPro" id="IPR056823">
    <property type="entry name" value="TEN-like_YD-shell"/>
</dbReference>